<dbReference type="RefSeq" id="WP_120710103.1">
    <property type="nucleotide sequence ID" value="NZ_RBCJ01000001.1"/>
</dbReference>
<feature type="transmembrane region" description="Helical" evidence="6">
    <location>
        <begin position="685"/>
        <end position="706"/>
    </location>
</feature>
<keyword evidence="3 6" id="KW-0812">Transmembrane</keyword>
<feature type="domain" description="MacB-like periplasmic core" evidence="8">
    <location>
        <begin position="20"/>
        <end position="250"/>
    </location>
</feature>
<comment type="caution">
    <text evidence="9">The sequence shown here is derived from an EMBL/GenBank/DDBJ whole genome shotgun (WGS) entry which is preliminary data.</text>
</comment>
<feature type="domain" description="ABC3 transporter permease C-terminal" evidence="7">
    <location>
        <begin position="300"/>
        <end position="414"/>
    </location>
</feature>
<feature type="transmembrane region" description="Helical" evidence="6">
    <location>
        <begin position="385"/>
        <end position="410"/>
    </location>
</feature>
<dbReference type="GO" id="GO:0005886">
    <property type="term" value="C:plasma membrane"/>
    <property type="evidence" value="ECO:0007669"/>
    <property type="project" value="UniProtKB-SubCell"/>
</dbReference>
<dbReference type="OrthoDB" id="8740261at2"/>
<keyword evidence="5 6" id="KW-0472">Membrane</keyword>
<evidence type="ECO:0000256" key="2">
    <source>
        <dbReference type="ARBA" id="ARBA00022475"/>
    </source>
</evidence>
<dbReference type="Proteomes" id="UP000276603">
    <property type="component" value="Unassembled WGS sequence"/>
</dbReference>
<sequence>MLRNYLIVGFRNIIRNKAFSIINLLGLVLGMVSFLLIFLWIQDEKAVDSFHGNSDTLYNVYYTVVSEGKTDGTYATPTNYDAEQQRYFPLLEGMQHGIDGIERSNFYVTGYELPWGYPETFEVGDRMYKMEGARAGKDFFEMFDYPIIAGDTSMPLGEINTIAISRKMAELFFDGPQNAVGKTIRYENNLDLMVTAVFENLTTKSSLSFDFLIDWESYAKMGILVASHNVLSTIQISNTADPYQVAQNINTYLQTRLDPNNPIRMEAHLQPFKDKYLKGRFENGKPVDGRMEYIKLFAGVAIFILVIACINYMNLATARSVKRAKEVGVRKAVGSLKGHLIRQFILESILLSFFAVVVSVVLAGLLLPLVNSFTGKEIALPFHNIYYWIIVLGLIVFTGFFAGSYPALFLSSLKPVQVLKGTFRFTGSSEWLRKGLTIFQFGLSILLLIAAMVVSRQTDFVQHSNLGYDRENLIYVRIEGTLANAEKYAVFKDEASRLPGVALVDRSSEAPHAMEFEVADPINWEGKGEGVSVGFMPKSVGFDFLRIMDLKIAEGRGFSKKIASDSTDAFMVNREAVRQMGITDPLGKWVSAWDKRGRIIGILEDYHTASLHQRIKPVIVDVKENLNFGFVLIRTKPGKTKEALAQLKTLYAKINPLRPFDYQFADSEYQALYNNEQVVAKLSNIFSVFAIVISCLGLLGLAMFSAQQRVREIAVRKVLGASTTTIINLFSKDILRLVGFSFLIAAPIGWLVMDGWLEGFAYKINLSWWIFALTGLIAFGVAFLTISSQSLRVARANPANSLRSE</sequence>
<feature type="transmembrane region" description="Helical" evidence="6">
    <location>
        <begin position="293"/>
        <end position="315"/>
    </location>
</feature>
<keyword evidence="2" id="KW-1003">Cell membrane</keyword>
<feature type="transmembrane region" description="Helical" evidence="6">
    <location>
        <begin position="734"/>
        <end position="753"/>
    </location>
</feature>
<dbReference type="AlphaFoldDB" id="A0A3B0CHG7"/>
<dbReference type="InterPro" id="IPR050250">
    <property type="entry name" value="Macrolide_Exporter_MacB"/>
</dbReference>
<comment type="subcellular location">
    <subcellularLocation>
        <location evidence="1">Cell membrane</location>
        <topology evidence="1">Multi-pass membrane protein</topology>
    </subcellularLocation>
</comment>
<evidence type="ECO:0000256" key="6">
    <source>
        <dbReference type="SAM" id="Phobius"/>
    </source>
</evidence>
<feature type="transmembrane region" description="Helical" evidence="6">
    <location>
        <begin position="344"/>
        <end position="365"/>
    </location>
</feature>
<name>A0A3B0CHG7_9FLAO</name>
<evidence type="ECO:0000256" key="3">
    <source>
        <dbReference type="ARBA" id="ARBA00022692"/>
    </source>
</evidence>
<feature type="transmembrane region" description="Helical" evidence="6">
    <location>
        <begin position="765"/>
        <end position="786"/>
    </location>
</feature>
<dbReference type="GO" id="GO:0022857">
    <property type="term" value="F:transmembrane transporter activity"/>
    <property type="evidence" value="ECO:0007669"/>
    <property type="project" value="TreeGrafter"/>
</dbReference>
<evidence type="ECO:0000256" key="1">
    <source>
        <dbReference type="ARBA" id="ARBA00004651"/>
    </source>
</evidence>
<keyword evidence="10" id="KW-1185">Reference proteome</keyword>
<organism evidence="9 10">
    <name type="scientific">Ulvibacterium marinum</name>
    <dbReference type="NCBI Taxonomy" id="2419782"/>
    <lineage>
        <taxon>Bacteria</taxon>
        <taxon>Pseudomonadati</taxon>
        <taxon>Bacteroidota</taxon>
        <taxon>Flavobacteriia</taxon>
        <taxon>Flavobacteriales</taxon>
        <taxon>Flavobacteriaceae</taxon>
        <taxon>Ulvibacterium</taxon>
    </lineage>
</organism>
<dbReference type="InterPro" id="IPR025857">
    <property type="entry name" value="MacB_PCD"/>
</dbReference>
<dbReference type="PANTHER" id="PTHR30572">
    <property type="entry name" value="MEMBRANE COMPONENT OF TRANSPORTER-RELATED"/>
    <property type="match status" value="1"/>
</dbReference>
<evidence type="ECO:0000313" key="9">
    <source>
        <dbReference type="EMBL" id="RKN82896.1"/>
    </source>
</evidence>
<protein>
    <submittedName>
        <fullName evidence="9">ABC transporter permease</fullName>
    </submittedName>
</protein>
<feature type="domain" description="MacB-like periplasmic core" evidence="8">
    <location>
        <begin position="443"/>
        <end position="646"/>
    </location>
</feature>
<proteinExistence type="predicted"/>
<evidence type="ECO:0000256" key="5">
    <source>
        <dbReference type="ARBA" id="ARBA00023136"/>
    </source>
</evidence>
<feature type="domain" description="ABC3 transporter permease C-terminal" evidence="7">
    <location>
        <begin position="684"/>
        <end position="798"/>
    </location>
</feature>
<dbReference type="Pfam" id="PF12704">
    <property type="entry name" value="MacB_PCD"/>
    <property type="match status" value="2"/>
</dbReference>
<dbReference type="EMBL" id="RBCJ01000001">
    <property type="protein sequence ID" value="RKN82896.1"/>
    <property type="molecule type" value="Genomic_DNA"/>
</dbReference>
<dbReference type="InterPro" id="IPR003838">
    <property type="entry name" value="ABC3_permease_C"/>
</dbReference>
<feature type="transmembrane region" description="Helical" evidence="6">
    <location>
        <begin position="21"/>
        <end position="41"/>
    </location>
</feature>
<dbReference type="PANTHER" id="PTHR30572:SF18">
    <property type="entry name" value="ABC-TYPE MACROLIDE FAMILY EXPORT SYSTEM PERMEASE COMPONENT 2"/>
    <property type="match status" value="1"/>
</dbReference>
<dbReference type="Pfam" id="PF02687">
    <property type="entry name" value="FtsX"/>
    <property type="match status" value="2"/>
</dbReference>
<keyword evidence="4 6" id="KW-1133">Transmembrane helix</keyword>
<evidence type="ECO:0000256" key="4">
    <source>
        <dbReference type="ARBA" id="ARBA00022989"/>
    </source>
</evidence>
<gene>
    <name evidence="9" type="ORF">D7Z94_03380</name>
</gene>
<reference evidence="9 10" key="1">
    <citation type="submission" date="2018-10" db="EMBL/GenBank/DDBJ databases">
        <title>Ulvibacterium marinum gen. nov., sp. nov., a novel marine bacterium of the family Flavobacteriaceae, isolated from a culture of the green alga Ulva prolifera.</title>
        <authorList>
            <person name="Zhang Z."/>
        </authorList>
    </citation>
    <scope>NUCLEOTIDE SEQUENCE [LARGE SCALE GENOMIC DNA]</scope>
    <source>
        <strain evidence="9 10">CCMM003</strain>
    </source>
</reference>
<accession>A0A3B0CHG7</accession>
<evidence type="ECO:0000313" key="10">
    <source>
        <dbReference type="Proteomes" id="UP000276603"/>
    </source>
</evidence>
<feature type="transmembrane region" description="Helical" evidence="6">
    <location>
        <begin position="431"/>
        <end position="454"/>
    </location>
</feature>
<evidence type="ECO:0000259" key="8">
    <source>
        <dbReference type="Pfam" id="PF12704"/>
    </source>
</evidence>
<evidence type="ECO:0000259" key="7">
    <source>
        <dbReference type="Pfam" id="PF02687"/>
    </source>
</evidence>